<evidence type="ECO:0000313" key="1">
    <source>
        <dbReference type="EMBL" id="RUL51583.1"/>
    </source>
</evidence>
<gene>
    <name evidence="1" type="ORF">EK386_11965</name>
</gene>
<keyword evidence="2" id="KW-1185">Reference proteome</keyword>
<protein>
    <recommendedName>
        <fullName evidence="3">WVELL protein</fullName>
    </recommendedName>
</protein>
<accession>A0A3S0R5T4</accession>
<evidence type="ECO:0008006" key="3">
    <source>
        <dbReference type="Google" id="ProtNLM"/>
    </source>
</evidence>
<proteinExistence type="predicted"/>
<evidence type="ECO:0000313" key="2">
    <source>
        <dbReference type="Proteomes" id="UP000287910"/>
    </source>
</evidence>
<sequence>MDAHEIIKSLTQELVDKNPHLSVNKAQTWIELLWSDFESTYAKAGYDYRGAEYTEKIIRQWITSYGDKIHEFAGRNPKYAHLLDADEDTTLQ</sequence>
<organism evidence="1 2">
    <name type="scientific">Lysinibacillus antri</name>
    <dbReference type="NCBI Taxonomy" id="2498145"/>
    <lineage>
        <taxon>Bacteria</taxon>
        <taxon>Bacillati</taxon>
        <taxon>Bacillota</taxon>
        <taxon>Bacilli</taxon>
        <taxon>Bacillales</taxon>
        <taxon>Bacillaceae</taxon>
        <taxon>Lysinibacillus</taxon>
    </lineage>
</organism>
<comment type="caution">
    <text evidence="1">The sequence shown here is derived from an EMBL/GenBank/DDBJ whole genome shotgun (WGS) entry which is preliminary data.</text>
</comment>
<dbReference type="AlphaFoldDB" id="A0A3S0R5T4"/>
<dbReference type="InterPro" id="IPR026952">
    <property type="entry name" value="WVELL"/>
</dbReference>
<dbReference type="Pfam" id="PF14043">
    <property type="entry name" value="WVELL"/>
    <property type="match status" value="1"/>
</dbReference>
<dbReference type="RefSeq" id="WP_126659406.1">
    <property type="nucleotide sequence ID" value="NZ_RYYR01000015.1"/>
</dbReference>
<dbReference type="Proteomes" id="UP000287910">
    <property type="component" value="Unassembled WGS sequence"/>
</dbReference>
<reference evidence="1 2" key="1">
    <citation type="submission" date="2018-12" db="EMBL/GenBank/DDBJ databases">
        <title>Lysinibacillus antri sp. nov., isolated from a cave soil.</title>
        <authorList>
            <person name="Narsing Rao M.P."/>
            <person name="Zhang H."/>
            <person name="Dong Z.-Y."/>
            <person name="Niu X.-K."/>
            <person name="Zhang K."/>
            <person name="Fang B.-Z."/>
            <person name="Kang Y.-Q."/>
            <person name="Xiao M."/>
            <person name="Li W.-J."/>
        </authorList>
    </citation>
    <scope>NUCLEOTIDE SEQUENCE [LARGE SCALE GENOMIC DNA]</scope>
    <source>
        <strain evidence="1 2">SYSU K30002</strain>
    </source>
</reference>
<name>A0A3S0R5T4_9BACI</name>
<dbReference type="EMBL" id="RYYR01000015">
    <property type="protein sequence ID" value="RUL51583.1"/>
    <property type="molecule type" value="Genomic_DNA"/>
</dbReference>